<keyword evidence="2" id="KW-1185">Reference proteome</keyword>
<gene>
    <name evidence="1" type="ORF">I6L31_11700</name>
</gene>
<accession>A0ABD7F2J1</accession>
<dbReference type="Proteomes" id="UP000827069">
    <property type="component" value="Chromosome"/>
</dbReference>
<dbReference type="EMBL" id="CP079898">
    <property type="protein sequence ID" value="QXZ22395.1"/>
    <property type="molecule type" value="Genomic_DNA"/>
</dbReference>
<evidence type="ECO:0008006" key="3">
    <source>
        <dbReference type="Google" id="ProtNLM"/>
    </source>
</evidence>
<proteinExistence type="predicted"/>
<sequence>MIDNEYFEDNEYSEEAEYFESIADANPILFDHSTQEGIINQAVFEFITEHTTEFDLNSSESVEDAAEYIHTYLCSRGEQLRLKGFNTFTDFEFDDVLNALKTALR</sequence>
<dbReference type="RefSeq" id="WP_005001023.1">
    <property type="nucleotide sequence ID" value="NZ_CP079898.1"/>
</dbReference>
<name>A0ABD7F2J1_9GAMM</name>
<dbReference type="AlphaFoldDB" id="A0ABD7F2J1"/>
<evidence type="ECO:0000313" key="2">
    <source>
        <dbReference type="Proteomes" id="UP000827069"/>
    </source>
</evidence>
<evidence type="ECO:0000313" key="1">
    <source>
        <dbReference type="EMBL" id="QXZ22395.1"/>
    </source>
</evidence>
<protein>
    <recommendedName>
        <fullName evidence="3">CdiI immunity protein domain-containing protein</fullName>
    </recommendedName>
</protein>
<organism evidence="1 2">
    <name type="scientific">Acinetobacter septicus</name>
    <dbReference type="NCBI Taxonomy" id="465797"/>
    <lineage>
        <taxon>Bacteria</taxon>
        <taxon>Pseudomonadati</taxon>
        <taxon>Pseudomonadota</taxon>
        <taxon>Gammaproteobacteria</taxon>
        <taxon>Moraxellales</taxon>
        <taxon>Moraxellaceae</taxon>
        <taxon>Acinetobacter</taxon>
    </lineage>
</organism>
<reference evidence="1 2" key="1">
    <citation type="submission" date="2021-07" db="EMBL/GenBank/DDBJ databases">
        <title>FDA dAtabase for Regulatory Grade micrObial Sequences (FDA-ARGOS): Supporting development and validation of Infectious Disease Dx tests.</title>
        <authorList>
            <person name="Sproer C."/>
            <person name="Gronow S."/>
            <person name="Severitt S."/>
            <person name="Schroder I."/>
            <person name="Tallon L."/>
            <person name="Sadzewicz L."/>
            <person name="Zhao X."/>
            <person name="Boylan J."/>
            <person name="Ott S."/>
            <person name="Bowen H."/>
            <person name="Vavikolanu K."/>
            <person name="Mehta A."/>
            <person name="Aluvathingal J."/>
            <person name="Nadendla S."/>
            <person name="Lowell S."/>
            <person name="Myers T."/>
            <person name="Yan Y."/>
        </authorList>
    </citation>
    <scope>NUCLEOTIDE SEQUENCE [LARGE SCALE GENOMIC DNA]</scope>
    <source>
        <strain evidence="1 2">FDAARGOS_1401</strain>
    </source>
</reference>